<organism evidence="2 3">
    <name type="scientific">Pyrus ussuriensis x Pyrus communis</name>
    <dbReference type="NCBI Taxonomy" id="2448454"/>
    <lineage>
        <taxon>Eukaryota</taxon>
        <taxon>Viridiplantae</taxon>
        <taxon>Streptophyta</taxon>
        <taxon>Embryophyta</taxon>
        <taxon>Tracheophyta</taxon>
        <taxon>Spermatophyta</taxon>
        <taxon>Magnoliopsida</taxon>
        <taxon>eudicotyledons</taxon>
        <taxon>Gunneridae</taxon>
        <taxon>Pentapetalae</taxon>
        <taxon>rosids</taxon>
        <taxon>fabids</taxon>
        <taxon>Rosales</taxon>
        <taxon>Rosaceae</taxon>
        <taxon>Amygdaloideae</taxon>
        <taxon>Maleae</taxon>
        <taxon>Pyrus</taxon>
    </lineage>
</organism>
<reference evidence="2 3" key="3">
    <citation type="submission" date="2019-11" db="EMBL/GenBank/DDBJ databases">
        <title>A de novo genome assembly of a pear dwarfing rootstock.</title>
        <authorList>
            <person name="Wang F."/>
            <person name="Wang J."/>
            <person name="Li S."/>
            <person name="Zhang Y."/>
            <person name="Fang M."/>
            <person name="Ma L."/>
            <person name="Zhao Y."/>
            <person name="Jiang S."/>
        </authorList>
    </citation>
    <scope>NUCLEOTIDE SEQUENCE [LARGE SCALE GENOMIC DNA]</scope>
    <source>
        <strain evidence="2">S2</strain>
        <tissue evidence="2">Leaf</tissue>
    </source>
</reference>
<protein>
    <submittedName>
        <fullName evidence="2">Uncharacterized protein</fullName>
    </submittedName>
</protein>
<reference evidence="3" key="2">
    <citation type="submission" date="2019-10" db="EMBL/GenBank/DDBJ databases">
        <title>A de novo genome assembly of a pear dwarfing rootstock.</title>
        <authorList>
            <person name="Wang F."/>
            <person name="Wang J."/>
            <person name="Li S."/>
            <person name="Zhang Y."/>
            <person name="Fang M."/>
            <person name="Ma L."/>
            <person name="Zhao Y."/>
            <person name="Jiang S."/>
        </authorList>
    </citation>
    <scope>NUCLEOTIDE SEQUENCE [LARGE SCALE GENOMIC DNA]</scope>
</reference>
<evidence type="ECO:0000313" key="3">
    <source>
        <dbReference type="Proteomes" id="UP000327157"/>
    </source>
</evidence>
<dbReference type="PANTHER" id="PTHR46108">
    <property type="entry name" value="BLUE CHEESE"/>
    <property type="match status" value="1"/>
</dbReference>
<gene>
    <name evidence="2" type="ORF">D8674_005029</name>
</gene>
<name>A0A5N5FVW9_9ROSA</name>
<evidence type="ECO:0000313" key="2">
    <source>
        <dbReference type="EMBL" id="KAB2605312.1"/>
    </source>
</evidence>
<keyword evidence="1" id="KW-0853">WD repeat</keyword>
<dbReference type="Proteomes" id="UP000327157">
    <property type="component" value="Chromosome 11"/>
</dbReference>
<reference evidence="2 3" key="1">
    <citation type="submission" date="2019-09" db="EMBL/GenBank/DDBJ databases">
        <authorList>
            <person name="Ou C."/>
        </authorList>
    </citation>
    <scope>NUCLEOTIDE SEQUENCE [LARGE SCALE GENOMIC DNA]</scope>
    <source>
        <strain evidence="2">S2</strain>
        <tissue evidence="2">Leaf</tissue>
    </source>
</reference>
<dbReference type="PANTHER" id="PTHR46108:SF4">
    <property type="entry name" value="BLUE CHEESE"/>
    <property type="match status" value="1"/>
</dbReference>
<evidence type="ECO:0000256" key="1">
    <source>
        <dbReference type="ARBA" id="ARBA00022574"/>
    </source>
</evidence>
<dbReference type="OrthoDB" id="1709956at2759"/>
<keyword evidence="3" id="KW-1185">Reference proteome</keyword>
<comment type="caution">
    <text evidence="2">The sequence shown here is derived from an EMBL/GenBank/DDBJ whole genome shotgun (WGS) entry which is preliminary data.</text>
</comment>
<dbReference type="AlphaFoldDB" id="A0A5N5FVW9"/>
<proteinExistence type="predicted"/>
<dbReference type="EMBL" id="SMOL01000559">
    <property type="protein sequence ID" value="KAB2605312.1"/>
    <property type="molecule type" value="Genomic_DNA"/>
</dbReference>
<accession>A0A5N5FVW9</accession>
<dbReference type="InterPro" id="IPR051944">
    <property type="entry name" value="BEACH_domain_protein"/>
</dbReference>
<sequence length="121" mass="13552">MRVQGSAVHTMKALSNHALAAQSLIEDDSLQLLFQMVANGSLTVFSRYKLGLVLLHSIKLHMLVMQIKALLMAVKDFNPNCGDSTYTMGIVDLLVECVELSYRPGRIFIVPNKEKLFHICF</sequence>